<evidence type="ECO:0000313" key="2">
    <source>
        <dbReference type="Proteomes" id="UP000248482"/>
    </source>
</evidence>
<feature type="compositionally biased region" description="Pro residues" evidence="1">
    <location>
        <begin position="168"/>
        <end position="178"/>
    </location>
</feature>
<dbReference type="Proteomes" id="UP000248482">
    <property type="component" value="Unplaced"/>
</dbReference>
<feature type="compositionally biased region" description="Basic and acidic residues" evidence="1">
    <location>
        <begin position="241"/>
        <end position="257"/>
    </location>
</feature>
<reference evidence="3" key="1">
    <citation type="submission" date="2025-08" db="UniProtKB">
        <authorList>
            <consortium name="RefSeq"/>
        </authorList>
    </citation>
    <scope>IDENTIFICATION</scope>
    <source>
        <tissue evidence="3">Blood</tissue>
    </source>
</reference>
<feature type="compositionally biased region" description="Basic and acidic residues" evidence="1">
    <location>
        <begin position="327"/>
        <end position="354"/>
    </location>
</feature>
<feature type="compositionally biased region" description="Pro residues" evidence="1">
    <location>
        <begin position="273"/>
        <end position="287"/>
    </location>
</feature>
<name>A0A2Y9IXG2_ENHLU</name>
<proteinExistence type="predicted"/>
<feature type="compositionally biased region" description="Low complexity" evidence="1">
    <location>
        <begin position="59"/>
        <end position="71"/>
    </location>
</feature>
<protein>
    <submittedName>
        <fullName evidence="3">Basic proline-rich protein-like</fullName>
    </submittedName>
</protein>
<dbReference type="RefSeq" id="XP_022350640.1">
    <property type="nucleotide sequence ID" value="XM_022494932.1"/>
</dbReference>
<dbReference type="KEGG" id="elk:111142010"/>
<dbReference type="AlphaFoldDB" id="A0A2Y9IXG2"/>
<organism evidence="2 3">
    <name type="scientific">Enhydra lutris kenyoni</name>
    <name type="common">northern sea otter</name>
    <dbReference type="NCBI Taxonomy" id="391180"/>
    <lineage>
        <taxon>Eukaryota</taxon>
        <taxon>Metazoa</taxon>
        <taxon>Chordata</taxon>
        <taxon>Craniata</taxon>
        <taxon>Vertebrata</taxon>
        <taxon>Euteleostomi</taxon>
        <taxon>Mammalia</taxon>
        <taxon>Eutheria</taxon>
        <taxon>Laurasiatheria</taxon>
        <taxon>Carnivora</taxon>
        <taxon>Caniformia</taxon>
        <taxon>Musteloidea</taxon>
        <taxon>Mustelidae</taxon>
        <taxon>Lutrinae</taxon>
        <taxon>Enhydra</taxon>
    </lineage>
</organism>
<sequence length="368" mass="38105">MLFSAQKQNKIGTWQTRGFVRFGPIKYQRGPRGAGARASRAGDAAGGRPCASGCPPLAAPSSARRPTPSGRAAGGAGLTCAFPRTPARYPSGHFGGSPRGSSSAFPKPARPPSPASCGLPRQAPPRGPASGESFPPAQVRSGDGIRCQQGGQTPPVGGGETSLTSFHPPRPPPPPPARGAPLQRPSPAQDRGRPGRRLKGAQPALGGDPGSGSHFNLAGLGLRATDGAAGGMTGNSWARAAESKYEHGRRAREDRGARPPRTGRLPGLGGRQLPPPLNPPPPQPPRSCRPRARAKGGISPPGSIPLRGGGPRAEPSIPPRSHLRPLSRVEKRETTTGRPDSERRTRGKTPKELEETPAVPPITGELWS</sequence>
<evidence type="ECO:0000313" key="3">
    <source>
        <dbReference type="RefSeq" id="XP_022350640.1"/>
    </source>
</evidence>
<gene>
    <name evidence="3" type="primary">LOC111142010</name>
</gene>
<feature type="region of interest" description="Disordered" evidence="1">
    <location>
        <begin position="26"/>
        <end position="368"/>
    </location>
</feature>
<feature type="compositionally biased region" description="Low complexity" evidence="1">
    <location>
        <begin position="30"/>
        <end position="48"/>
    </location>
</feature>
<evidence type="ECO:0000256" key="1">
    <source>
        <dbReference type="SAM" id="MobiDB-lite"/>
    </source>
</evidence>
<keyword evidence="2" id="KW-1185">Reference proteome</keyword>
<dbReference type="GeneID" id="111142010"/>
<accession>A0A2Y9IXG2</accession>